<reference evidence="2" key="1">
    <citation type="journal article" date="2015" name="PLoS Genet.">
        <title>Genome Sequence and Transcriptome Analyses of Chrysochromulina tobin: Metabolic Tools for Enhanced Algal Fitness in the Prominent Order Prymnesiales (Haptophyceae).</title>
        <authorList>
            <person name="Hovde B.T."/>
            <person name="Deodato C.R."/>
            <person name="Hunsperger H.M."/>
            <person name="Ryken S.A."/>
            <person name="Yost W."/>
            <person name="Jha R.K."/>
            <person name="Patterson J."/>
            <person name="Monnat R.J. Jr."/>
            <person name="Barlow S.B."/>
            <person name="Starkenburg S.R."/>
            <person name="Cattolico R.A."/>
        </authorList>
    </citation>
    <scope>NUCLEOTIDE SEQUENCE</scope>
    <source>
        <strain evidence="2">CCMP291</strain>
    </source>
</reference>
<accession>A0A0M0KAI3</accession>
<proteinExistence type="predicted"/>
<comment type="caution">
    <text evidence="1">The sequence shown here is derived from an EMBL/GenBank/DDBJ whole genome shotgun (WGS) entry which is preliminary data.</text>
</comment>
<sequence>MSKADPAADTFRWRARLWHLTYVGHIPAELLLRQLSSVTKSNTVLGSSVVHEASDAEAPYAHTHLAWLWERAPNLHGARLMDVECEGTTIHPHAEHRKSIKWMQLVFTRYHAGHKLGGKSTFVAPVAGPWQQLPPCFEWNDYVLTEVSEASDLIEGAQLAGLGVRNLHDVLLLQNAKRLRPFEHNFERESFLPLWVPEVYASGAVGTLQIWGGVNLGKTEWALAQFANPLHVTERNDLLDFRPDWHDGIVIDKMLPRERPPAGFSLHECEKLTDYTLSASIRCLYKKVSIPKGIRKIVVTNERDVWPCDPHGQIVGRRVVQLQIFERTYR</sequence>
<dbReference type="EMBL" id="JWZX01000730">
    <property type="protein sequence ID" value="KOO35851.1"/>
    <property type="molecule type" value="Genomic_DNA"/>
</dbReference>
<organism evidence="1 2">
    <name type="scientific">Chrysochromulina tobinii</name>
    <dbReference type="NCBI Taxonomy" id="1460289"/>
    <lineage>
        <taxon>Eukaryota</taxon>
        <taxon>Haptista</taxon>
        <taxon>Haptophyta</taxon>
        <taxon>Prymnesiophyceae</taxon>
        <taxon>Prymnesiales</taxon>
        <taxon>Chrysochromulinaceae</taxon>
        <taxon>Chrysochromulina</taxon>
    </lineage>
</organism>
<dbReference type="OrthoDB" id="10668526at2759"/>
<dbReference type="AlphaFoldDB" id="A0A0M0KAI3"/>
<name>A0A0M0KAI3_9EUKA</name>
<protein>
    <recommendedName>
        <fullName evidence="3">Replication-associated protein</fullName>
    </recommendedName>
</protein>
<evidence type="ECO:0008006" key="3">
    <source>
        <dbReference type="Google" id="ProtNLM"/>
    </source>
</evidence>
<keyword evidence="2" id="KW-1185">Reference proteome</keyword>
<evidence type="ECO:0000313" key="1">
    <source>
        <dbReference type="EMBL" id="KOO35851.1"/>
    </source>
</evidence>
<gene>
    <name evidence="1" type="ORF">Ctob_016177</name>
</gene>
<dbReference type="Gene3D" id="3.40.1310.20">
    <property type="match status" value="1"/>
</dbReference>
<dbReference type="Proteomes" id="UP000037460">
    <property type="component" value="Unassembled WGS sequence"/>
</dbReference>
<evidence type="ECO:0000313" key="2">
    <source>
        <dbReference type="Proteomes" id="UP000037460"/>
    </source>
</evidence>